<accession>A0ABV0FDG2</accession>
<proteinExistence type="predicted"/>
<evidence type="ECO:0000313" key="3">
    <source>
        <dbReference type="Proteomes" id="UP001455709"/>
    </source>
</evidence>
<comment type="caution">
    <text evidence="2">The sequence shown here is derived from an EMBL/GenBank/DDBJ whole genome shotgun (WGS) entry which is preliminary data.</text>
</comment>
<keyword evidence="3" id="KW-1185">Reference proteome</keyword>
<keyword evidence="1" id="KW-0812">Transmembrane</keyword>
<feature type="transmembrane region" description="Helical" evidence="1">
    <location>
        <begin position="179"/>
        <end position="202"/>
    </location>
</feature>
<name>A0ABV0FDG2_9NEIS</name>
<keyword evidence="1" id="KW-0472">Membrane</keyword>
<evidence type="ECO:0000313" key="2">
    <source>
        <dbReference type="EMBL" id="MEO2217991.1"/>
    </source>
</evidence>
<dbReference type="EMBL" id="JBDOJC010000001">
    <property type="protein sequence ID" value="MEO2217991.1"/>
    <property type="molecule type" value="Genomic_DNA"/>
</dbReference>
<evidence type="ECO:0000256" key="1">
    <source>
        <dbReference type="SAM" id="Phobius"/>
    </source>
</evidence>
<organism evidence="2 3">
    <name type="scientific">Chromobacterium vaccinii</name>
    <dbReference type="NCBI Taxonomy" id="1108595"/>
    <lineage>
        <taxon>Bacteria</taxon>
        <taxon>Pseudomonadati</taxon>
        <taxon>Pseudomonadota</taxon>
        <taxon>Betaproteobacteria</taxon>
        <taxon>Neisseriales</taxon>
        <taxon>Chromobacteriaceae</taxon>
        <taxon>Chromobacterium</taxon>
    </lineage>
</organism>
<dbReference type="NCBIfam" id="NF041560">
    <property type="entry name" value="T6SS_Burk_ExIF"/>
    <property type="match status" value="1"/>
</dbReference>
<sequence length="253" mass="28138">MKGKKMLLENSMDSINNSTIVKITGVISNYRKERKFANFFFKNSDKKIMGLAAIAGALAGAAGQAAGNTRDAANLQEEADYIEMMIDNRPVKGWVWFSPFRDGDIVEVIGTQKENYFEAIAICRPNDRVIALYPHCSRGKNAHIQSVTKWWLSLTALAIGFGVLIDTGINYFSSSKVEYIVQTVNFIYVTLGIYALSGAFAYTNGKRFMLFVHAATQVFKTIGLDNPDSVDLPKRTKRKPGDPGVLGVMYFNY</sequence>
<keyword evidence="1" id="KW-1133">Transmembrane helix</keyword>
<protein>
    <submittedName>
        <fullName evidence="2">Type VI secretion system effector</fullName>
    </submittedName>
</protein>
<reference evidence="2 3" key="1">
    <citation type="submission" date="2024-05" db="EMBL/GenBank/DDBJ databases">
        <authorList>
            <person name="De Oliveira J.P."/>
            <person name="Noriler S.A."/>
            <person name="De Oliveira A.G."/>
            <person name="Sipoli D.S."/>
        </authorList>
    </citation>
    <scope>NUCLEOTIDE SEQUENCE [LARGE SCALE GENOMIC DNA]</scope>
    <source>
        <strain evidence="2 3">LABIM189</strain>
    </source>
</reference>
<dbReference type="Proteomes" id="UP001455709">
    <property type="component" value="Unassembled WGS sequence"/>
</dbReference>
<dbReference type="RefSeq" id="WP_347371004.1">
    <property type="nucleotide sequence ID" value="NZ_JBDOJC010000001.1"/>
</dbReference>
<dbReference type="InterPro" id="IPR048130">
    <property type="entry name" value="T6SS_ExIF-like"/>
</dbReference>
<gene>
    <name evidence="2" type="ORF">ABGV49_13080</name>
</gene>
<feature type="transmembrane region" description="Helical" evidence="1">
    <location>
        <begin position="150"/>
        <end position="173"/>
    </location>
</feature>